<name>G1EDE2_9NEOP</name>
<evidence type="ECO:0000256" key="4">
    <source>
        <dbReference type="ARBA" id="ARBA00021009"/>
    </source>
</evidence>
<dbReference type="AlphaFoldDB" id="G1EDE2"/>
<comment type="function">
    <text evidence="1">Core subunit of the mitochondrial membrane respiratory chain NADH dehydrogenase (Complex I) that is believed to belong to the minimal assembly required for catalysis. Complex I functions in the transfer of electrons from NADH to the respiratory chain. The immediate electron acceptor for the enzyme is believed to be ubiquinone.</text>
</comment>
<keyword evidence="9 13" id="KW-0830">Ubiquinone</keyword>
<feature type="transmembrane region" description="Helical" evidence="14">
    <location>
        <begin position="57"/>
        <end position="78"/>
    </location>
</feature>
<feature type="transmembrane region" description="Helical" evidence="14">
    <location>
        <begin position="206"/>
        <end position="232"/>
    </location>
</feature>
<dbReference type="EMBL" id="JN082854">
    <property type="protein sequence ID" value="AEK71051.1"/>
    <property type="molecule type" value="Genomic_DNA"/>
</dbReference>
<evidence type="ECO:0000256" key="2">
    <source>
        <dbReference type="ARBA" id="ARBA00004448"/>
    </source>
</evidence>
<gene>
    <name evidence="15" type="primary">nad1</name>
</gene>
<dbReference type="PROSITE" id="PS00667">
    <property type="entry name" value="COMPLEX1_ND1_1"/>
    <property type="match status" value="1"/>
</dbReference>
<evidence type="ECO:0000313" key="15">
    <source>
        <dbReference type="EMBL" id="AEK71051.1"/>
    </source>
</evidence>
<evidence type="ECO:0000256" key="11">
    <source>
        <dbReference type="ARBA" id="ARBA00023136"/>
    </source>
</evidence>
<dbReference type="GO" id="GO:0008137">
    <property type="term" value="F:NADH dehydrogenase (ubiquinone) activity"/>
    <property type="evidence" value="ECO:0007669"/>
    <property type="project" value="UniProtKB-EC"/>
</dbReference>
<evidence type="ECO:0000256" key="12">
    <source>
        <dbReference type="RuleBase" id="RU000471"/>
    </source>
</evidence>
<dbReference type="InterPro" id="IPR018086">
    <property type="entry name" value="NADH_UbQ_OxRdtase_su1_CS"/>
</dbReference>
<keyword evidence="7" id="KW-0999">Mitochondrion inner membrane</keyword>
<evidence type="ECO:0000256" key="5">
    <source>
        <dbReference type="ARBA" id="ARBA00022448"/>
    </source>
</evidence>
<evidence type="ECO:0000256" key="3">
    <source>
        <dbReference type="ARBA" id="ARBA00010535"/>
    </source>
</evidence>
<evidence type="ECO:0000256" key="8">
    <source>
        <dbReference type="ARBA" id="ARBA00022989"/>
    </source>
</evidence>
<feature type="transmembrane region" description="Helical" evidence="14">
    <location>
        <begin position="124"/>
        <end position="148"/>
    </location>
</feature>
<dbReference type="EC" id="7.1.1.2" evidence="13"/>
<dbReference type="Pfam" id="PF00146">
    <property type="entry name" value="NADHdh"/>
    <property type="match status" value="1"/>
</dbReference>
<evidence type="ECO:0000256" key="9">
    <source>
        <dbReference type="ARBA" id="ARBA00023075"/>
    </source>
</evidence>
<comment type="catalytic activity">
    <reaction evidence="13">
        <text>a ubiquinone + NADH + 5 H(+)(in) = a ubiquinol + NAD(+) + 4 H(+)(out)</text>
        <dbReference type="Rhea" id="RHEA:29091"/>
        <dbReference type="Rhea" id="RHEA-COMP:9565"/>
        <dbReference type="Rhea" id="RHEA-COMP:9566"/>
        <dbReference type="ChEBI" id="CHEBI:15378"/>
        <dbReference type="ChEBI" id="CHEBI:16389"/>
        <dbReference type="ChEBI" id="CHEBI:17976"/>
        <dbReference type="ChEBI" id="CHEBI:57540"/>
        <dbReference type="ChEBI" id="CHEBI:57945"/>
        <dbReference type="EC" id="7.1.1.2"/>
    </reaction>
</comment>
<evidence type="ECO:0000256" key="14">
    <source>
        <dbReference type="SAM" id="Phobius"/>
    </source>
</evidence>
<evidence type="ECO:0000256" key="7">
    <source>
        <dbReference type="ARBA" id="ARBA00022792"/>
    </source>
</evidence>
<proteinExistence type="inferred from homology"/>
<feature type="non-terminal residue" evidence="15">
    <location>
        <position position="1"/>
    </location>
</feature>
<dbReference type="GO" id="GO:0003954">
    <property type="term" value="F:NADH dehydrogenase activity"/>
    <property type="evidence" value="ECO:0007669"/>
    <property type="project" value="TreeGrafter"/>
</dbReference>
<keyword evidence="6 12" id="KW-0812">Transmembrane</keyword>
<comment type="similarity">
    <text evidence="3 12">Belongs to the complex I subunit 1 family.</text>
</comment>
<evidence type="ECO:0000256" key="6">
    <source>
        <dbReference type="ARBA" id="ARBA00022692"/>
    </source>
</evidence>
<keyword evidence="10 13" id="KW-0496">Mitochondrion</keyword>
<feature type="transmembrane region" description="Helical" evidence="14">
    <location>
        <begin position="90"/>
        <end position="112"/>
    </location>
</feature>
<evidence type="ECO:0000256" key="10">
    <source>
        <dbReference type="ARBA" id="ARBA00023128"/>
    </source>
</evidence>
<organism evidence="15">
    <name type="scientific">Elenchus varleyi</name>
    <dbReference type="NCBI Taxonomy" id="1068844"/>
    <lineage>
        <taxon>Eukaryota</taxon>
        <taxon>Metazoa</taxon>
        <taxon>Ecdysozoa</taxon>
        <taxon>Arthropoda</taxon>
        <taxon>Hexapoda</taxon>
        <taxon>Insecta</taxon>
        <taxon>Pterygota</taxon>
        <taxon>Neoptera</taxon>
        <taxon>Endopterygota</taxon>
        <taxon>Strepsiptera</taxon>
        <taxon>Stylopidia</taxon>
        <taxon>Elenchidae</taxon>
        <taxon>Elenchus</taxon>
    </lineage>
</organism>
<keyword evidence="5" id="KW-0813">Transport</keyword>
<dbReference type="PANTHER" id="PTHR11432">
    <property type="entry name" value="NADH DEHYDROGENASE SUBUNIT 1"/>
    <property type="match status" value="1"/>
</dbReference>
<dbReference type="InterPro" id="IPR001694">
    <property type="entry name" value="NADH_UbQ_OxRdtase_su1/FPO"/>
</dbReference>
<feature type="transmembrane region" description="Helical" evidence="14">
    <location>
        <begin position="239"/>
        <end position="255"/>
    </location>
</feature>
<dbReference type="GO" id="GO:0005743">
    <property type="term" value="C:mitochondrial inner membrane"/>
    <property type="evidence" value="ECO:0007669"/>
    <property type="project" value="UniProtKB-SubCell"/>
</dbReference>
<keyword evidence="8 14" id="KW-1133">Transmembrane helix</keyword>
<accession>G1EDE2</accession>
<geneLocation type="mitochondrion" evidence="15"/>
<dbReference type="GO" id="GO:0009060">
    <property type="term" value="P:aerobic respiration"/>
    <property type="evidence" value="ECO:0007669"/>
    <property type="project" value="TreeGrafter"/>
</dbReference>
<evidence type="ECO:0000256" key="1">
    <source>
        <dbReference type="ARBA" id="ARBA00003257"/>
    </source>
</evidence>
<evidence type="ECO:0000256" key="13">
    <source>
        <dbReference type="RuleBase" id="RU000473"/>
    </source>
</evidence>
<feature type="non-terminal residue" evidence="15">
    <location>
        <position position="256"/>
    </location>
</feature>
<comment type="subcellular location">
    <subcellularLocation>
        <location evidence="2 12">Mitochondrion inner membrane</location>
        <topology evidence="2 12">Multi-pass membrane protein</topology>
    </subcellularLocation>
</comment>
<dbReference type="PANTHER" id="PTHR11432:SF3">
    <property type="entry name" value="NADH-UBIQUINONE OXIDOREDUCTASE CHAIN 1"/>
    <property type="match status" value="1"/>
</dbReference>
<keyword evidence="12" id="KW-0520">NAD</keyword>
<feature type="transmembrane region" description="Helical" evidence="14">
    <location>
        <begin position="160"/>
        <end position="180"/>
    </location>
</feature>
<sequence length="256" mass="30366">NLLLSVAFFTLLERKLLGYVQIRKSVNKVGLMGLIQPFSDALKLLSKEFIILNSSNYLYYFFMPLLNMFMVMMLMILLPYYNLMDYFNYSILFLFCLLSMNVYFVLLMGWSSNSKYSFLSSIRLIVQLISYELSFFIYMIIMMVMINSISLMKFICIQKYLYLIFLFIIISIITFIIIILESNRSPFDFLEGESELVSGFNIEYGYGFFAIIFISEYLSILLMGFIFLIMFLYNSMFNILYYFNLLLFISLVIIIR</sequence>
<protein>
    <recommendedName>
        <fullName evidence="4 13">NADH-ubiquinone oxidoreductase chain 1</fullName>
        <ecNumber evidence="13">7.1.1.2</ecNumber>
    </recommendedName>
</protein>
<reference evidence="15" key="1">
    <citation type="journal article" date="2011" name="PLoS ONE">
        <title>The first molecular phylogeny of strepsiptera (insecta) reveals an early burst of molecular evolution correlated with the transition to endoparasitism.</title>
        <authorList>
            <person name="McMahon D.P."/>
            <person name="Hayward A."/>
            <person name="Kathirithamby J."/>
        </authorList>
    </citation>
    <scope>NUCLEOTIDE SEQUENCE</scope>
</reference>
<keyword evidence="11 14" id="KW-0472">Membrane</keyword>